<dbReference type="Proteomes" id="UP000003656">
    <property type="component" value="Unassembled WGS sequence"/>
</dbReference>
<sequence>MGAMLISMRGGDWARRNRQGDATEIPMMKLRVATGSENDCTTSLSDPR</sequence>
<organism evidence="2 3">
    <name type="scientific">Bifidobacterium gallicum DSM 20093 = LMG 11596</name>
    <dbReference type="NCBI Taxonomy" id="561180"/>
    <lineage>
        <taxon>Bacteria</taxon>
        <taxon>Bacillati</taxon>
        <taxon>Actinomycetota</taxon>
        <taxon>Actinomycetes</taxon>
        <taxon>Bifidobacteriales</taxon>
        <taxon>Bifidobacteriaceae</taxon>
        <taxon>Bifidobacterium</taxon>
    </lineage>
</organism>
<dbReference type="AlphaFoldDB" id="D1NWR7"/>
<comment type="caution">
    <text evidence="2">The sequence shown here is derived from an EMBL/GenBank/DDBJ whole genome shotgun (WGS) entry which is preliminary data.</text>
</comment>
<evidence type="ECO:0000256" key="1">
    <source>
        <dbReference type="SAM" id="MobiDB-lite"/>
    </source>
</evidence>
<gene>
    <name evidence="2" type="ORF">BIFGAL_04323</name>
</gene>
<proteinExistence type="predicted"/>
<reference evidence="2 3" key="1">
    <citation type="submission" date="2009-11" db="EMBL/GenBank/DDBJ databases">
        <authorList>
            <person name="Weinstock G."/>
            <person name="Sodergren E."/>
            <person name="Clifton S."/>
            <person name="Fulton L."/>
            <person name="Fulton B."/>
            <person name="Courtney L."/>
            <person name="Fronick C."/>
            <person name="Harrison M."/>
            <person name="Strong C."/>
            <person name="Farmer C."/>
            <person name="Delahaunty K."/>
            <person name="Markovic C."/>
            <person name="Hall O."/>
            <person name="Minx P."/>
            <person name="Tomlinson C."/>
            <person name="Mitreva M."/>
            <person name="Nelson J."/>
            <person name="Hou S."/>
            <person name="Wollam A."/>
            <person name="Pepin K.H."/>
            <person name="Johnson M."/>
            <person name="Bhonagiri V."/>
            <person name="Nash W.E."/>
            <person name="Warren W."/>
            <person name="Chinwalla A."/>
            <person name="Mardis E.R."/>
            <person name="Wilson R.K."/>
        </authorList>
    </citation>
    <scope>NUCLEOTIDE SEQUENCE [LARGE SCALE GENOMIC DNA]</scope>
    <source>
        <strain evidence="2 3">DSM 20093</strain>
    </source>
</reference>
<name>D1NWR7_9BIFI</name>
<protein>
    <submittedName>
        <fullName evidence="2">Uncharacterized protein</fullName>
    </submittedName>
</protein>
<accession>D1NWR7</accession>
<dbReference type="STRING" id="561180.BIFGAL_04323"/>
<dbReference type="EMBL" id="ABXB03000005">
    <property type="protein sequence ID" value="EFA22226.1"/>
    <property type="molecule type" value="Genomic_DNA"/>
</dbReference>
<evidence type="ECO:0000313" key="3">
    <source>
        <dbReference type="Proteomes" id="UP000003656"/>
    </source>
</evidence>
<evidence type="ECO:0000313" key="2">
    <source>
        <dbReference type="EMBL" id="EFA22226.1"/>
    </source>
</evidence>
<feature type="region of interest" description="Disordered" evidence="1">
    <location>
        <begin position="1"/>
        <end position="20"/>
    </location>
</feature>